<dbReference type="EMBL" id="PJEX01000117">
    <property type="protein sequence ID" value="TKW54914.1"/>
    <property type="molecule type" value="Genomic_DNA"/>
</dbReference>
<protein>
    <submittedName>
        <fullName evidence="1">Uncharacterized protein</fullName>
    </submittedName>
</protein>
<dbReference type="AlphaFoldDB" id="A0A4U6XH26"/>
<reference evidence="1 2" key="1">
    <citation type="journal article" date="2019" name="PLoS ONE">
        <title>Comparative genome analysis indicates high evolutionary potential of pathogenicity genes in Colletotrichum tanaceti.</title>
        <authorList>
            <person name="Lelwala R.V."/>
            <person name="Korhonen P.K."/>
            <person name="Young N.D."/>
            <person name="Scott J.B."/>
            <person name="Ades P.A."/>
            <person name="Gasser R.B."/>
            <person name="Taylor P.W.J."/>
        </authorList>
    </citation>
    <scope>NUCLEOTIDE SEQUENCE [LARGE SCALE GENOMIC DNA]</scope>
    <source>
        <strain evidence="1">BRIP57314</strain>
    </source>
</reference>
<sequence>MEMATQKTQKDISKAVQKPTRCSMYVAGMLERHPTPRHVVEDDVDVGDCRPRVDELCFDGFFSQYLPAKMNCAPEAVQVPMTWQNLRGWR</sequence>
<name>A0A4U6XH26_9PEZI</name>
<proteinExistence type="predicted"/>
<dbReference type="Proteomes" id="UP000310108">
    <property type="component" value="Unassembled WGS sequence"/>
</dbReference>
<evidence type="ECO:0000313" key="1">
    <source>
        <dbReference type="EMBL" id="TKW54914.1"/>
    </source>
</evidence>
<comment type="caution">
    <text evidence="1">The sequence shown here is derived from an EMBL/GenBank/DDBJ whole genome shotgun (WGS) entry which is preliminary data.</text>
</comment>
<organism evidence="1 2">
    <name type="scientific">Colletotrichum tanaceti</name>
    <dbReference type="NCBI Taxonomy" id="1306861"/>
    <lineage>
        <taxon>Eukaryota</taxon>
        <taxon>Fungi</taxon>
        <taxon>Dikarya</taxon>
        <taxon>Ascomycota</taxon>
        <taxon>Pezizomycotina</taxon>
        <taxon>Sordariomycetes</taxon>
        <taxon>Hypocreomycetidae</taxon>
        <taxon>Glomerellales</taxon>
        <taxon>Glomerellaceae</taxon>
        <taxon>Colletotrichum</taxon>
        <taxon>Colletotrichum destructivum species complex</taxon>
    </lineage>
</organism>
<gene>
    <name evidence="1" type="ORF">CTA1_505</name>
</gene>
<evidence type="ECO:0000313" key="2">
    <source>
        <dbReference type="Proteomes" id="UP000310108"/>
    </source>
</evidence>
<accession>A0A4U6XH26</accession>
<keyword evidence="2" id="KW-1185">Reference proteome</keyword>